<dbReference type="SUPFAM" id="SSF51445">
    <property type="entry name" value="(Trans)glycosidases"/>
    <property type="match status" value="1"/>
</dbReference>
<comment type="catalytic activity">
    <reaction evidence="1">
        <text>Hydrolysis of terminal non-reducing alpha-L-arabinofuranoside residues in alpha-L-arabinosides.</text>
        <dbReference type="EC" id="3.2.1.55"/>
    </reaction>
</comment>
<dbReference type="InterPro" id="IPR017853">
    <property type="entry name" value="GH"/>
</dbReference>
<dbReference type="GO" id="GO:0000272">
    <property type="term" value="P:polysaccharide catabolic process"/>
    <property type="evidence" value="ECO:0007669"/>
    <property type="project" value="TreeGrafter"/>
</dbReference>
<evidence type="ECO:0000259" key="8">
    <source>
        <dbReference type="SMART" id="SM00813"/>
    </source>
</evidence>
<dbReference type="SMART" id="SM00813">
    <property type="entry name" value="Alpha-L-AF_C"/>
    <property type="match status" value="1"/>
</dbReference>
<evidence type="ECO:0000256" key="7">
    <source>
        <dbReference type="ARBA" id="ARBA00023295"/>
    </source>
</evidence>
<dbReference type="GO" id="GO:0046373">
    <property type="term" value="P:L-arabinose metabolic process"/>
    <property type="evidence" value="ECO:0007669"/>
    <property type="project" value="InterPro"/>
</dbReference>
<dbReference type="EMBL" id="FQUS01000011">
    <property type="protein sequence ID" value="SHF63165.1"/>
    <property type="molecule type" value="Genomic_DNA"/>
</dbReference>
<sequence>MSFFNHPRIITMRMVLLSLSLFLFSFSGMIPLKAQNTMTINADQPQNKISRHIYGQFSEHLGTGMYGGLWVGEDSDIPNTDGFRDDVVEALKALEIPNLRWPGGCFADEYHWRDGIGPREDRPTRINTHWGMVEEHNEVGTHEFMRLTELLDTEPYISANVGSGTPEEMAHWVEYMTYDGNSTLANLRRENGQEKAWDVKFWGIGNESWGCGGNMEAGYYADLYRRYATFAKDYSGNELYKIASGFSDDNYGWTETVVEQAGWMMDAISLHYYTIPTGNWEQKGPSKDFGEGMYFAGLKQGLAMDEYVSRHSTIMDKYDPEKRISLAVDEWGIWTDPLPDTNPGFLQQQNSVRDALIASTTLDILNKHSDRVRLANIAQTVNVLQAMILTDGNRMLKTPTYHVFDFYRVHHDAMLLPLHLDAANYTYEGEHIPAISATASRDEAGTIHLTVTNLHATDPQEVTVNILGSDADEISESRILSADAVDAVNTFDNPDRVAPQSFEDYTLNDDELTLRLPSKSVIVIGVE</sequence>
<evidence type="ECO:0000256" key="4">
    <source>
        <dbReference type="ARBA" id="ARBA00012670"/>
    </source>
</evidence>
<keyword evidence="10" id="KW-1185">Reference proteome</keyword>
<dbReference type="Proteomes" id="UP000184041">
    <property type="component" value="Unassembled WGS sequence"/>
</dbReference>
<proteinExistence type="inferred from homology"/>
<dbReference type="STRING" id="1194090.SAMN05443144_11127"/>
<dbReference type="Pfam" id="PF22848">
    <property type="entry name" value="ASD1_dom"/>
    <property type="match status" value="1"/>
</dbReference>
<dbReference type="InterPro" id="IPR055235">
    <property type="entry name" value="ASD1_cat"/>
</dbReference>
<evidence type="ECO:0000313" key="9">
    <source>
        <dbReference type="EMBL" id="SHF63165.1"/>
    </source>
</evidence>
<feature type="domain" description="Alpha-L-arabinofuranosidase C-terminal" evidence="8">
    <location>
        <begin position="329"/>
        <end position="520"/>
    </location>
</feature>
<evidence type="ECO:0000313" key="10">
    <source>
        <dbReference type="Proteomes" id="UP000184041"/>
    </source>
</evidence>
<reference evidence="9 10" key="1">
    <citation type="submission" date="2016-11" db="EMBL/GenBank/DDBJ databases">
        <authorList>
            <person name="Jaros S."/>
            <person name="Januszkiewicz K."/>
            <person name="Wedrychowicz H."/>
        </authorList>
    </citation>
    <scope>NUCLEOTIDE SEQUENCE [LARGE SCALE GENOMIC DNA]</scope>
    <source>
        <strain evidence="9 10">DSM 21986</strain>
    </source>
</reference>
<dbReference type="PANTHER" id="PTHR43576:SF2">
    <property type="entry name" value="INTRACELLULAR EXO-ALPHA-L-ARABINOFURANOSIDASE 2"/>
    <property type="match status" value="1"/>
</dbReference>
<evidence type="ECO:0000256" key="2">
    <source>
        <dbReference type="ARBA" id="ARBA00007186"/>
    </source>
</evidence>
<protein>
    <recommendedName>
        <fullName evidence="4">non-reducing end alpha-L-arabinofuranosidase</fullName>
        <ecNumber evidence="4">3.2.1.55</ecNumber>
    </recommendedName>
</protein>
<keyword evidence="5" id="KW-0378">Hydrolase</keyword>
<dbReference type="InterPro" id="IPR010720">
    <property type="entry name" value="Alpha-L-AF_C"/>
</dbReference>
<keyword evidence="7" id="KW-0326">Glycosidase</keyword>
<dbReference type="GO" id="GO:0046556">
    <property type="term" value="F:alpha-L-arabinofuranosidase activity"/>
    <property type="evidence" value="ECO:0007669"/>
    <property type="project" value="UniProtKB-EC"/>
</dbReference>
<evidence type="ECO:0000256" key="6">
    <source>
        <dbReference type="ARBA" id="ARBA00023277"/>
    </source>
</evidence>
<dbReference type="Gene3D" id="2.60.40.1180">
    <property type="entry name" value="Golgi alpha-mannosidase II"/>
    <property type="match status" value="1"/>
</dbReference>
<evidence type="ECO:0000256" key="3">
    <source>
        <dbReference type="ARBA" id="ARBA00011165"/>
    </source>
</evidence>
<comment type="similarity">
    <text evidence="2">Belongs to the glycosyl hydrolase 51 family.</text>
</comment>
<dbReference type="SUPFAM" id="SSF51011">
    <property type="entry name" value="Glycosyl hydrolase domain"/>
    <property type="match status" value="1"/>
</dbReference>
<dbReference type="AlphaFoldDB" id="A0A1M5D8G8"/>
<evidence type="ECO:0000256" key="5">
    <source>
        <dbReference type="ARBA" id="ARBA00022801"/>
    </source>
</evidence>
<gene>
    <name evidence="9" type="ORF">SAMN05443144_11127</name>
</gene>
<dbReference type="EC" id="3.2.1.55" evidence="4"/>
<keyword evidence="6" id="KW-0119">Carbohydrate metabolism</keyword>
<name>A0A1M5D8G8_9BACT</name>
<evidence type="ECO:0000256" key="1">
    <source>
        <dbReference type="ARBA" id="ARBA00001462"/>
    </source>
</evidence>
<dbReference type="InterPro" id="IPR013780">
    <property type="entry name" value="Glyco_hydro_b"/>
</dbReference>
<comment type="subunit">
    <text evidence="3">Homohexamer; trimer of dimers.</text>
</comment>
<accession>A0A1M5D8G8</accession>
<dbReference type="Pfam" id="PF06964">
    <property type="entry name" value="Alpha-L-AF_C"/>
    <property type="match status" value="1"/>
</dbReference>
<organism evidence="9 10">
    <name type="scientific">Fodinibius roseus</name>
    <dbReference type="NCBI Taxonomy" id="1194090"/>
    <lineage>
        <taxon>Bacteria</taxon>
        <taxon>Pseudomonadati</taxon>
        <taxon>Balneolota</taxon>
        <taxon>Balneolia</taxon>
        <taxon>Balneolales</taxon>
        <taxon>Balneolaceae</taxon>
        <taxon>Fodinibius</taxon>
    </lineage>
</organism>
<dbReference type="PANTHER" id="PTHR43576">
    <property type="entry name" value="ALPHA-L-ARABINOFURANOSIDASE C-RELATED"/>
    <property type="match status" value="1"/>
</dbReference>
<dbReference type="Gene3D" id="3.20.20.80">
    <property type="entry name" value="Glycosidases"/>
    <property type="match status" value="1"/>
</dbReference>